<name>A0A6L3NL86_9BURK</name>
<protein>
    <submittedName>
        <fullName evidence="1">Uncharacterized protein</fullName>
    </submittedName>
</protein>
<dbReference type="Proteomes" id="UP000473571">
    <property type="component" value="Unassembled WGS sequence"/>
</dbReference>
<accession>A0A6L3NL86</accession>
<gene>
    <name evidence="1" type="ORF">F7R13_04770</name>
</gene>
<dbReference type="RefSeq" id="WP_151003689.1">
    <property type="nucleotide sequence ID" value="NZ_CABVPO010000017.1"/>
</dbReference>
<sequence length="96" mass="10989">MTATVTKEQLDQALEAWEVAEEKSRLEQLNWGQLSASRQSLITSLRKTGHTLDEAQAQFNRYSEAHRAALVTAWADMDEKCAHYWSLHARFTAQQP</sequence>
<dbReference type="AlphaFoldDB" id="A0A6L3NL86"/>
<dbReference type="EMBL" id="VZOL01000028">
    <property type="protein sequence ID" value="KAB0685362.1"/>
    <property type="molecule type" value="Genomic_DNA"/>
</dbReference>
<reference evidence="1 2" key="1">
    <citation type="submission" date="2019-09" db="EMBL/GenBank/DDBJ databases">
        <title>Draft genome sequences of 48 bacterial type strains from the CCUG.</title>
        <authorList>
            <person name="Tunovic T."/>
            <person name="Pineiro-Iglesias B."/>
            <person name="Unosson C."/>
            <person name="Inganas E."/>
            <person name="Ohlen M."/>
            <person name="Cardew S."/>
            <person name="Jensie-Markopoulos S."/>
            <person name="Salva-Serra F."/>
            <person name="Jaen-Luchoro D."/>
            <person name="Karlsson R."/>
            <person name="Svensson-Stadler L."/>
            <person name="Chun J."/>
            <person name="Moore E."/>
        </authorList>
    </citation>
    <scope>NUCLEOTIDE SEQUENCE [LARGE SCALE GENOMIC DNA]</scope>
    <source>
        <strain evidence="1 2">CCUG 65687</strain>
    </source>
</reference>
<organism evidence="1 2">
    <name type="scientific">Burkholderia territorii</name>
    <dbReference type="NCBI Taxonomy" id="1503055"/>
    <lineage>
        <taxon>Bacteria</taxon>
        <taxon>Pseudomonadati</taxon>
        <taxon>Pseudomonadota</taxon>
        <taxon>Betaproteobacteria</taxon>
        <taxon>Burkholderiales</taxon>
        <taxon>Burkholderiaceae</taxon>
        <taxon>Burkholderia</taxon>
        <taxon>Burkholderia cepacia complex</taxon>
    </lineage>
</organism>
<evidence type="ECO:0000313" key="2">
    <source>
        <dbReference type="Proteomes" id="UP000473571"/>
    </source>
</evidence>
<comment type="caution">
    <text evidence="1">The sequence shown here is derived from an EMBL/GenBank/DDBJ whole genome shotgun (WGS) entry which is preliminary data.</text>
</comment>
<evidence type="ECO:0000313" key="1">
    <source>
        <dbReference type="EMBL" id="KAB0685362.1"/>
    </source>
</evidence>
<proteinExistence type="predicted"/>